<accession>A0A930BV47</accession>
<dbReference type="AlphaFoldDB" id="A0A930BV47"/>
<comment type="caution">
    <text evidence="1">The sequence shown here is derived from an EMBL/GenBank/DDBJ whole genome shotgun (WGS) entry which is preliminary data.</text>
</comment>
<gene>
    <name evidence="1" type="ORF">HXL68_15815</name>
</gene>
<dbReference type="EMBL" id="JABZMI010000475">
    <property type="protein sequence ID" value="MBF1166490.1"/>
    <property type="molecule type" value="Genomic_DNA"/>
</dbReference>
<protein>
    <submittedName>
        <fullName evidence="1">Uncharacterized protein</fullName>
    </submittedName>
</protein>
<evidence type="ECO:0000313" key="1">
    <source>
        <dbReference type="EMBL" id="MBF1166490.1"/>
    </source>
</evidence>
<reference evidence="1" key="1">
    <citation type="submission" date="2020-04" db="EMBL/GenBank/DDBJ databases">
        <title>Deep metagenomics examines the oral microbiome during advanced dental caries in children, revealing novel taxa and co-occurrences with host molecules.</title>
        <authorList>
            <person name="Baker J.L."/>
            <person name="Morton J.T."/>
            <person name="Dinis M."/>
            <person name="Alvarez R."/>
            <person name="Tran N.C."/>
            <person name="Knight R."/>
            <person name="Edlund A."/>
        </authorList>
    </citation>
    <scope>NUCLEOTIDE SEQUENCE</scope>
    <source>
        <strain evidence="1">JCVI_32_bin.24</strain>
    </source>
</reference>
<proteinExistence type="predicted"/>
<evidence type="ECO:0000313" key="2">
    <source>
        <dbReference type="Proteomes" id="UP000718593"/>
    </source>
</evidence>
<organism evidence="1 2">
    <name type="scientific">Dechloromonas agitata</name>
    <dbReference type="NCBI Taxonomy" id="73030"/>
    <lineage>
        <taxon>Bacteria</taxon>
        <taxon>Pseudomonadati</taxon>
        <taxon>Pseudomonadota</taxon>
        <taxon>Betaproteobacteria</taxon>
        <taxon>Rhodocyclales</taxon>
        <taxon>Azonexaceae</taxon>
        <taxon>Dechloromonas</taxon>
    </lineage>
</organism>
<sequence>MSPPTSRQGLATNLQAAADSYQRAHVIEHCAVCAKPCCRLDTHVLELNWKQVKVFWQLDESRAAFDRRLASGKGPEEIRAGDGLYFAHRKVCPAYDEAQHCCRVYDQAIKPTGCSDYPVYGDGNALIADLRCEAVDIDELAAWVARALGPAFRVTQSADRDFPFLVTLAVKRRGGDPKSRAGRR</sequence>
<name>A0A930BV47_9RHOO</name>
<dbReference type="Proteomes" id="UP000718593">
    <property type="component" value="Unassembled WGS sequence"/>
</dbReference>
<dbReference type="RefSeq" id="WP_274736801.1">
    <property type="nucleotide sequence ID" value="NZ_JARBJQ010000001.1"/>
</dbReference>